<dbReference type="GO" id="GO:0006046">
    <property type="term" value="P:N-acetylglucosamine catabolic process"/>
    <property type="evidence" value="ECO:0007669"/>
    <property type="project" value="TreeGrafter"/>
</dbReference>
<dbReference type="PANTHER" id="PTHR11113">
    <property type="entry name" value="N-ACETYLGLUCOSAMINE-6-PHOSPHATE DEACETYLASE"/>
    <property type="match status" value="1"/>
</dbReference>
<evidence type="ECO:0000256" key="7">
    <source>
        <dbReference type="PIRSR" id="PIRSR038994-3"/>
    </source>
</evidence>
<dbReference type="SUPFAM" id="SSF51556">
    <property type="entry name" value="Metallo-dependent hydrolases"/>
    <property type="match status" value="1"/>
</dbReference>
<dbReference type="CDD" id="cd00854">
    <property type="entry name" value="NagA"/>
    <property type="match status" value="1"/>
</dbReference>
<keyword evidence="3 5" id="KW-0378">Hydrolase</keyword>
<feature type="binding site" evidence="7">
    <location>
        <position position="218"/>
    </location>
    <ligand>
        <name>Zn(2+)</name>
        <dbReference type="ChEBI" id="CHEBI:29105"/>
    </ligand>
</feature>
<dbReference type="InterPro" id="IPR032466">
    <property type="entry name" value="Metal_Hydrolase"/>
</dbReference>
<dbReference type="PIRSF" id="PIRSF038994">
    <property type="entry name" value="NagA"/>
    <property type="match status" value="1"/>
</dbReference>
<dbReference type="EC" id="3.5.1.25" evidence="9"/>
<evidence type="ECO:0000256" key="1">
    <source>
        <dbReference type="ARBA" id="ARBA00010716"/>
    </source>
</evidence>
<dbReference type="NCBIfam" id="TIGR00221">
    <property type="entry name" value="nagA"/>
    <property type="match status" value="1"/>
</dbReference>
<dbReference type="GO" id="GO:0008448">
    <property type="term" value="F:N-acetylglucosamine-6-phosphate deacetylase activity"/>
    <property type="evidence" value="ECO:0007669"/>
    <property type="project" value="UniProtKB-EC"/>
</dbReference>
<protein>
    <submittedName>
        <fullName evidence="9">N-acetylglucosamine-6-phosphate deacetylase</fullName>
        <ecNumber evidence="9">3.5.1.25</ecNumber>
    </submittedName>
</protein>
<evidence type="ECO:0000313" key="9">
    <source>
        <dbReference type="EMBL" id="AWY98752.1"/>
    </source>
</evidence>
<dbReference type="Proteomes" id="UP000250003">
    <property type="component" value="Chromosome"/>
</dbReference>
<dbReference type="KEGG" id="blau:DQQ01_12035"/>
<dbReference type="InterPro" id="IPR003764">
    <property type="entry name" value="GlcNAc_6-P_deAcase"/>
</dbReference>
<gene>
    <name evidence="9" type="primary">nagA</name>
    <name evidence="9" type="ORF">DQQ01_12035</name>
</gene>
<evidence type="ECO:0000256" key="6">
    <source>
        <dbReference type="PIRSR" id="PIRSR038994-1"/>
    </source>
</evidence>
<name>A0A2Z4UCJ6_9FIRM</name>
<evidence type="ECO:0000256" key="3">
    <source>
        <dbReference type="ARBA" id="ARBA00022801"/>
    </source>
</evidence>
<dbReference type="InterPro" id="IPR011059">
    <property type="entry name" value="Metal-dep_hydrolase_composite"/>
</dbReference>
<dbReference type="Gene3D" id="2.30.40.10">
    <property type="entry name" value="Urease, subunit C, domain 1"/>
    <property type="match status" value="1"/>
</dbReference>
<keyword evidence="2 7" id="KW-0479">Metal-binding</keyword>
<evidence type="ECO:0000259" key="8">
    <source>
        <dbReference type="Pfam" id="PF01979"/>
    </source>
</evidence>
<dbReference type="SUPFAM" id="SSF51338">
    <property type="entry name" value="Composite domain of metallo-dependent hydrolases"/>
    <property type="match status" value="1"/>
</dbReference>
<dbReference type="InterPro" id="IPR006680">
    <property type="entry name" value="Amidohydro-rel"/>
</dbReference>
<reference evidence="10" key="1">
    <citation type="submission" date="2018-06" db="EMBL/GenBank/DDBJ databases">
        <title>Description of Blautia argi sp. nov., a new anaerobic isolated from dog feces.</title>
        <authorList>
            <person name="Chang Y.-H."/>
            <person name="Paek J."/>
            <person name="Shin Y."/>
        </authorList>
    </citation>
    <scope>NUCLEOTIDE SEQUENCE [LARGE SCALE GENOMIC DNA]</scope>
    <source>
        <strain evidence="10">KCTC 15426</strain>
    </source>
</reference>
<accession>A0A2Z4UCJ6</accession>
<keyword evidence="4 5" id="KW-0119">Carbohydrate metabolism</keyword>
<keyword evidence="10" id="KW-1185">Reference proteome</keyword>
<evidence type="ECO:0000256" key="4">
    <source>
        <dbReference type="ARBA" id="ARBA00023277"/>
    </source>
</evidence>
<sequence length="391" mass="42724">MKTWITGGYVYRYEKRRLERKNLCMENGVITKICSPSEAITDGEVYDVKGKAVVPGFIDIHTHGGCGFDVNAASKEDLEKIGHFFATQGTTTWLCSILTDTKEQTEKVIGEVLKHKADHENCADLLGIHLEGPFLSVEFKGAMPESLLRGADLDLLKEYQEKAEGNVRYITVSPEVEGIPEAIPAIRDMGITVAIGHSGADYETSRKCIENGAMACTHTCNAMKLFHQHFPAIMGAVLEADDVYCEAICDGRHLHPGSVRMILKAKGYDRVVAVTDSIMAAGLPDGAYKLGVNDVIVEEGDAKLPNGVRAGSTLTTGTALKRLVEFTGKSMEDVLPLLTMNPARLIRAEEHIGSLEEGKDADILILDDAYNITDTFVKGKKIKKQEETPCH</sequence>
<proteinExistence type="inferred from homology"/>
<dbReference type="AlphaFoldDB" id="A0A2Z4UCJ6"/>
<feature type="binding site" evidence="7">
    <location>
        <position position="197"/>
    </location>
    <ligand>
        <name>Zn(2+)</name>
        <dbReference type="ChEBI" id="CHEBI:29105"/>
    </ligand>
</feature>
<evidence type="ECO:0000256" key="2">
    <source>
        <dbReference type="ARBA" id="ARBA00022723"/>
    </source>
</evidence>
<dbReference type="Gene3D" id="3.20.20.140">
    <property type="entry name" value="Metal-dependent hydrolases"/>
    <property type="match status" value="1"/>
</dbReference>
<dbReference type="RefSeq" id="WP_111920238.1">
    <property type="nucleotide sequence ID" value="NZ_CAUWHR010000010.1"/>
</dbReference>
<dbReference type="OrthoDB" id="9776488at2"/>
<evidence type="ECO:0000256" key="5">
    <source>
        <dbReference type="PIRNR" id="PIRNR038994"/>
    </source>
</evidence>
<dbReference type="GO" id="GO:0046872">
    <property type="term" value="F:metal ion binding"/>
    <property type="evidence" value="ECO:0007669"/>
    <property type="project" value="UniProtKB-KW"/>
</dbReference>
<feature type="active site" description="Proton donor/acceptor" evidence="6">
    <location>
        <position position="276"/>
    </location>
</feature>
<feature type="binding site" evidence="7">
    <location>
        <position position="131"/>
    </location>
    <ligand>
        <name>Zn(2+)</name>
        <dbReference type="ChEBI" id="CHEBI:29105"/>
    </ligand>
</feature>
<comment type="similarity">
    <text evidence="1 5">Belongs to the metallo-dependent hydrolases superfamily. NagA family.</text>
</comment>
<dbReference type="Pfam" id="PF01979">
    <property type="entry name" value="Amidohydro_1"/>
    <property type="match status" value="1"/>
</dbReference>
<comment type="cofactor">
    <cofactor evidence="7">
        <name>a divalent metal cation</name>
        <dbReference type="ChEBI" id="CHEBI:60240"/>
    </cofactor>
    <text evidence="7">Binds 1 divalent metal cation per subunit.</text>
</comment>
<feature type="domain" description="Amidohydrolase-related" evidence="8">
    <location>
        <begin position="53"/>
        <end position="380"/>
    </location>
</feature>
<dbReference type="PANTHER" id="PTHR11113:SF14">
    <property type="entry name" value="N-ACETYLGLUCOSAMINE-6-PHOSPHATE DEACETYLASE"/>
    <property type="match status" value="1"/>
</dbReference>
<dbReference type="EMBL" id="CP030280">
    <property type="protein sequence ID" value="AWY98752.1"/>
    <property type="molecule type" value="Genomic_DNA"/>
</dbReference>
<organism evidence="9 10">
    <name type="scientific">Blautia argi</name>
    <dbReference type="NCBI Taxonomy" id="1912897"/>
    <lineage>
        <taxon>Bacteria</taxon>
        <taxon>Bacillati</taxon>
        <taxon>Bacillota</taxon>
        <taxon>Clostridia</taxon>
        <taxon>Lachnospirales</taxon>
        <taxon>Lachnospiraceae</taxon>
        <taxon>Blautia</taxon>
    </lineage>
</organism>
<evidence type="ECO:0000313" key="10">
    <source>
        <dbReference type="Proteomes" id="UP000250003"/>
    </source>
</evidence>